<reference evidence="4" key="1">
    <citation type="journal article" date="2017" name="Genome Biol. Evol.">
        <title>The complete genome sequence of the phytopathogenic fungus Sclerotinia sclerotiorum reveals insights into the genome architecture of broad host range pathogens.</title>
        <authorList>
            <person name="Derbyshire M."/>
            <person name="Denton-Giles M."/>
            <person name="Hegedus D."/>
            <person name="Seifbarghy S."/>
            <person name="Rollins J."/>
            <person name="van Kan J."/>
            <person name="Seidl M.F."/>
            <person name="Faino L."/>
            <person name="Mbengue M."/>
            <person name="Navaud O."/>
            <person name="Raffaele S."/>
            <person name="Hammond-Kosack K."/>
            <person name="Heard S."/>
            <person name="Oliver R."/>
        </authorList>
    </citation>
    <scope>NUCLEOTIDE SEQUENCE [LARGE SCALE GENOMIC DNA]</scope>
    <source>
        <strain evidence="4">ATCC 18683 / 1980 / Ss-1</strain>
    </source>
</reference>
<feature type="compositionally biased region" description="Acidic residues" evidence="1">
    <location>
        <begin position="664"/>
        <end position="674"/>
    </location>
</feature>
<dbReference type="PANTHER" id="PTHR37327:SF1">
    <property type="entry name" value="MICROTUBULE INTERACTING AND TRANSPORT DOMAIN-CONTAINING PROTEIN"/>
    <property type="match status" value="1"/>
</dbReference>
<dbReference type="Gene3D" id="1.20.58.80">
    <property type="entry name" value="Phosphotransferase system, lactose/cellobiose-type IIA subunit"/>
    <property type="match status" value="1"/>
</dbReference>
<feature type="compositionally biased region" description="Polar residues" evidence="1">
    <location>
        <begin position="144"/>
        <end position="153"/>
    </location>
</feature>
<dbReference type="SUPFAM" id="SSF116846">
    <property type="entry name" value="MIT domain"/>
    <property type="match status" value="1"/>
</dbReference>
<dbReference type="OrthoDB" id="2245455at2759"/>
<feature type="compositionally biased region" description="Pro residues" evidence="1">
    <location>
        <begin position="481"/>
        <end position="493"/>
    </location>
</feature>
<proteinExistence type="predicted"/>
<feature type="domain" description="MIT" evidence="2">
    <location>
        <begin position="295"/>
        <end position="359"/>
    </location>
</feature>
<feature type="compositionally biased region" description="Polar residues" evidence="1">
    <location>
        <begin position="703"/>
        <end position="718"/>
    </location>
</feature>
<feature type="compositionally biased region" description="Low complexity" evidence="1">
    <location>
        <begin position="720"/>
        <end position="739"/>
    </location>
</feature>
<feature type="compositionally biased region" description="Low complexity" evidence="1">
    <location>
        <begin position="549"/>
        <end position="563"/>
    </location>
</feature>
<feature type="region of interest" description="Disordered" evidence="1">
    <location>
        <begin position="1"/>
        <end position="194"/>
    </location>
</feature>
<sequence>MPSLSYSTTTEDRLPYSLPTNNTLSNPRSNNSTFNSTLNAPVSRLQRKPSFGNTRQIAPHPQNESQDAIGESRRQPRQPHSRSSSTSGVKESTGTLNRWSQSTASSAGGHIRSRSNSISRLNFGGSGLSGNGVGQSPPRKLQKSRPSIDNSPQWRGPAERSTNPSHLPSLPPIITLPVPQQPRSHSPSQLASALTPSTAGLLSAAIHSTVPDYYEKTWEGSRPRDNSQRRSPSRSGNHSISPSPISAFSTEHALRRRPSEEEPSIARGHSRNRSRAEKSSSSSRSSKQPSQKAMLSKALQKANTAVLLDNAQNYEGAMQAYSEACNLLQQVMSRSSGDEDRRKLEAIRNTYTSRINELAKITPELSDEKALPARPVDTDVRSDELPMTDDDDELATIETATVTRIVNDSSYTNGSRHDRSYSRSRQLPSRGESLLPSAIEPQQTQDRNYSDQRSNYFSRYNQSQGRNFESSLAVPMDSQYMPPPLSPRRPPSPMTYGPSGSDHRRQKSSESPRSSSNSNSNLAAPEDSKGHARAPSNESMSWLDTIDESGGSAASSVHSRSSSLNVRRKHIRASSGQTEAEFDAALDAAVEAAYDDGFEPVDYDDDEGDDDEIVASVRRRVELAKERVRQSEREAIIEDARERERKRLFLQMQEPHIGPHDDYEGNESEEEERMLEEMTRGYVMDDFEFGLQSKSALPRESDSSGSFSGRTWHSSNGSIPPLTTVTAPSTTSPVTLSPPRNQPPHPPPSQALPPPPTLDGSPLRKGSPAQSVRSRRLSGQNAKQLKIETSSRLIEVQNAPLTLPPSMPPPQVPSGHTGPKTAGLPQQRLGSISMRPPIPSRQGSISGPSSSDFTSPPTAFLTQTLTNDSSDNFNPIPRSGSPNRSHSRAGLRKNFSSSSLKNLRGHTLSVSNMDEFGDTTTPLTAQGNNANGRMHAMPTLPTPIAAAFKERMNGAPTGGLYLFNSDLHSPDSLGSPDAMSAGAPIPLEPCPTEYLLRPFWLMRALYQTIAHPRGGYLSTKLFVPRDVWRVKGVKIKGVEDKIANCDFLTAALMKLGQVDTYDADAVLEEMQSLEGILEQVQITLSKKLGSEVGVQGSNGMFKDATMGENMDFANMSSKSGSVSSKASSFSWRRLRSKNSAMSLGNNYSNKVTSPEIPKEGLTMGTLPMTSAPRTRFAKRDVAQVQFSGPNANYMSALARLFDAAQAIDQIARQVEDPGLRHADKTQVGLELCTRHAAEFFGFYICRFVLNDISLLLDKFIKRGSEWVLV</sequence>
<feature type="compositionally biased region" description="Polar residues" evidence="1">
    <location>
        <begin position="440"/>
        <end position="451"/>
    </location>
</feature>
<feature type="compositionally biased region" description="Polar residues" evidence="1">
    <location>
        <begin position="181"/>
        <end position="194"/>
    </location>
</feature>
<dbReference type="InterPro" id="IPR007330">
    <property type="entry name" value="MIT_dom"/>
</dbReference>
<feature type="region of interest" description="Disordered" evidence="1">
    <location>
        <begin position="653"/>
        <end position="675"/>
    </location>
</feature>
<protein>
    <recommendedName>
        <fullName evidence="2">MIT domain-containing protein</fullName>
    </recommendedName>
</protein>
<feature type="region of interest" description="Disordered" evidence="1">
    <location>
        <begin position="216"/>
        <end position="297"/>
    </location>
</feature>
<feature type="compositionally biased region" description="Polar residues" evidence="1">
    <location>
        <begin position="860"/>
        <end position="873"/>
    </location>
</feature>
<organism evidence="3 4">
    <name type="scientific">Sclerotinia sclerotiorum (strain ATCC 18683 / 1980 / Ss-1)</name>
    <name type="common">White mold</name>
    <name type="synonym">Whetzelinia sclerotiorum</name>
    <dbReference type="NCBI Taxonomy" id="665079"/>
    <lineage>
        <taxon>Eukaryota</taxon>
        <taxon>Fungi</taxon>
        <taxon>Dikarya</taxon>
        <taxon>Ascomycota</taxon>
        <taxon>Pezizomycotina</taxon>
        <taxon>Leotiomycetes</taxon>
        <taxon>Helotiales</taxon>
        <taxon>Sclerotiniaceae</taxon>
        <taxon>Sclerotinia</taxon>
    </lineage>
</organism>
<feature type="compositionally biased region" description="Basic and acidic residues" evidence="1">
    <location>
        <begin position="216"/>
        <end position="228"/>
    </location>
</feature>
<feature type="region of interest" description="Disordered" evidence="1">
    <location>
        <begin position="696"/>
        <end position="903"/>
    </location>
</feature>
<accession>A0A1D9QBQ0</accession>
<dbReference type="VEuPathDB" id="FungiDB:sscle_09g071400"/>
<dbReference type="Proteomes" id="UP000177798">
    <property type="component" value="Chromosome 9"/>
</dbReference>
<feature type="region of interest" description="Disordered" evidence="1">
    <location>
        <begin position="370"/>
        <end position="393"/>
    </location>
</feature>
<feature type="region of interest" description="Disordered" evidence="1">
    <location>
        <begin position="408"/>
        <end position="451"/>
    </location>
</feature>
<feature type="compositionally biased region" description="Pro residues" evidence="1">
    <location>
        <begin position="740"/>
        <end position="757"/>
    </location>
</feature>
<feature type="compositionally biased region" description="Basic and acidic residues" evidence="1">
    <location>
        <begin position="370"/>
        <end position="384"/>
    </location>
</feature>
<feature type="compositionally biased region" description="Polar residues" evidence="1">
    <location>
        <begin position="768"/>
        <end position="792"/>
    </location>
</feature>
<evidence type="ECO:0000313" key="4">
    <source>
        <dbReference type="Proteomes" id="UP000177798"/>
    </source>
</evidence>
<feature type="compositionally biased region" description="Gly residues" evidence="1">
    <location>
        <begin position="124"/>
        <end position="133"/>
    </location>
</feature>
<gene>
    <name evidence="3" type="ORF">sscle_09g071400</name>
</gene>
<name>A0A1D9QBQ0_SCLS1</name>
<dbReference type="Pfam" id="PF04212">
    <property type="entry name" value="MIT"/>
    <property type="match status" value="1"/>
</dbReference>
<evidence type="ECO:0000256" key="1">
    <source>
        <dbReference type="SAM" id="MobiDB-lite"/>
    </source>
</evidence>
<feature type="compositionally biased region" description="Basic and acidic residues" evidence="1">
    <location>
        <begin position="501"/>
        <end position="510"/>
    </location>
</feature>
<dbReference type="AlphaFoldDB" id="A0A1D9QBQ0"/>
<feature type="compositionally biased region" description="Pro residues" evidence="1">
    <location>
        <begin position="802"/>
        <end position="812"/>
    </location>
</feature>
<dbReference type="EMBL" id="CP017822">
    <property type="protein sequence ID" value="APA12370.1"/>
    <property type="molecule type" value="Genomic_DNA"/>
</dbReference>
<dbReference type="PANTHER" id="PTHR37327">
    <property type="entry name" value="CHROMOSOME 1, WHOLE GENOME SHOTGUN SEQUENCE"/>
    <property type="match status" value="1"/>
</dbReference>
<feature type="compositionally biased region" description="Polar residues" evidence="1">
    <location>
        <begin position="51"/>
        <end position="66"/>
    </location>
</feature>
<feature type="compositionally biased region" description="Low complexity" evidence="1">
    <location>
        <begin position="840"/>
        <end position="858"/>
    </location>
</feature>
<evidence type="ECO:0000259" key="2">
    <source>
        <dbReference type="Pfam" id="PF04212"/>
    </source>
</evidence>
<feature type="compositionally biased region" description="Polar residues" evidence="1">
    <location>
        <begin position="18"/>
        <end position="40"/>
    </location>
</feature>
<feature type="region of interest" description="Disordered" evidence="1">
    <location>
        <begin position="473"/>
        <end position="574"/>
    </location>
</feature>
<evidence type="ECO:0000313" key="3">
    <source>
        <dbReference type="EMBL" id="APA12370.1"/>
    </source>
</evidence>
<dbReference type="InterPro" id="IPR036181">
    <property type="entry name" value="MIT_dom_sf"/>
</dbReference>
<feature type="compositionally biased region" description="Polar residues" evidence="1">
    <location>
        <begin position="88"/>
        <end position="106"/>
    </location>
</feature>
<feature type="compositionally biased region" description="Polar residues" evidence="1">
    <location>
        <begin position="229"/>
        <end position="249"/>
    </location>
</feature>
<feature type="compositionally biased region" description="Low complexity" evidence="1">
    <location>
        <begin position="511"/>
        <end position="521"/>
    </location>
</feature>